<keyword evidence="3" id="KW-0378">Hydrolase</keyword>
<dbReference type="EMBL" id="LSBJ02000009">
    <property type="protein sequence ID" value="OAQ60373.1"/>
    <property type="molecule type" value="Genomic_DNA"/>
</dbReference>
<dbReference type="PROSITE" id="PS00138">
    <property type="entry name" value="SUBTILASE_SER"/>
    <property type="match status" value="1"/>
</dbReference>
<evidence type="ECO:0000256" key="4">
    <source>
        <dbReference type="ARBA" id="ARBA00022825"/>
    </source>
</evidence>
<evidence type="ECO:0000313" key="8">
    <source>
        <dbReference type="Proteomes" id="UP000078397"/>
    </source>
</evidence>
<dbReference type="InterPro" id="IPR036852">
    <property type="entry name" value="Peptidase_S8/S53_dom_sf"/>
</dbReference>
<gene>
    <name evidence="7" type="ORF">VFPPC_10779</name>
</gene>
<comment type="caution">
    <text evidence="7">The sequence shown here is derived from an EMBL/GenBank/DDBJ whole genome shotgun (WGS) entry which is preliminary data.</text>
</comment>
<dbReference type="GeneID" id="28853084"/>
<dbReference type="PANTHER" id="PTHR43806">
    <property type="entry name" value="PEPTIDASE S8"/>
    <property type="match status" value="1"/>
</dbReference>
<comment type="similarity">
    <text evidence="1 5">Belongs to the peptidase S8 family.</text>
</comment>
<protein>
    <submittedName>
        <fullName evidence="7">Subtilase family domain-containing protein</fullName>
    </submittedName>
</protein>
<name>A0A179F5C3_METCM</name>
<keyword evidence="2" id="KW-0645">Protease</keyword>
<dbReference type="AlphaFoldDB" id="A0A179F5C3"/>
<keyword evidence="4" id="KW-0720">Serine protease</keyword>
<evidence type="ECO:0000259" key="6">
    <source>
        <dbReference type="Pfam" id="PF00082"/>
    </source>
</evidence>
<evidence type="ECO:0000256" key="3">
    <source>
        <dbReference type="ARBA" id="ARBA00022801"/>
    </source>
</evidence>
<keyword evidence="8" id="KW-1185">Reference proteome</keyword>
<dbReference type="GO" id="GO:0006508">
    <property type="term" value="P:proteolysis"/>
    <property type="evidence" value="ECO:0007669"/>
    <property type="project" value="UniProtKB-KW"/>
</dbReference>
<dbReference type="PROSITE" id="PS51892">
    <property type="entry name" value="SUBTILASE"/>
    <property type="match status" value="1"/>
</dbReference>
<dbReference type="InterPro" id="IPR050131">
    <property type="entry name" value="Peptidase_S8_subtilisin-like"/>
</dbReference>
<reference evidence="7 8" key="1">
    <citation type="journal article" date="2016" name="PLoS Pathog.">
        <title>Biosynthesis of antibiotic leucinostatins in bio-control fungus Purpureocillium lilacinum and their inhibition on phytophthora revealed by genome mining.</title>
        <authorList>
            <person name="Wang G."/>
            <person name="Liu Z."/>
            <person name="Lin R."/>
            <person name="Li E."/>
            <person name="Mao Z."/>
            <person name="Ling J."/>
            <person name="Yang Y."/>
            <person name="Yin W.B."/>
            <person name="Xie B."/>
        </authorList>
    </citation>
    <scope>NUCLEOTIDE SEQUENCE [LARGE SCALE GENOMIC DNA]</scope>
    <source>
        <strain evidence="7">170</strain>
    </source>
</reference>
<dbReference type="InterPro" id="IPR023828">
    <property type="entry name" value="Peptidase_S8_Ser-AS"/>
</dbReference>
<dbReference type="Proteomes" id="UP000078397">
    <property type="component" value="Unassembled WGS sequence"/>
</dbReference>
<feature type="domain" description="Peptidase S8/S53" evidence="6">
    <location>
        <begin position="6"/>
        <end position="111"/>
    </location>
</feature>
<accession>A0A179F5C3</accession>
<organism evidence="7 8">
    <name type="scientific">Pochonia chlamydosporia 170</name>
    <dbReference type="NCBI Taxonomy" id="1380566"/>
    <lineage>
        <taxon>Eukaryota</taxon>
        <taxon>Fungi</taxon>
        <taxon>Dikarya</taxon>
        <taxon>Ascomycota</taxon>
        <taxon>Pezizomycotina</taxon>
        <taxon>Sordariomycetes</taxon>
        <taxon>Hypocreomycetidae</taxon>
        <taxon>Hypocreales</taxon>
        <taxon>Clavicipitaceae</taxon>
        <taxon>Pochonia</taxon>
    </lineage>
</organism>
<dbReference type="KEGG" id="pchm:VFPPC_10779"/>
<dbReference type="GO" id="GO:0004252">
    <property type="term" value="F:serine-type endopeptidase activity"/>
    <property type="evidence" value="ECO:0007669"/>
    <property type="project" value="InterPro"/>
</dbReference>
<dbReference type="SUPFAM" id="SSF52743">
    <property type="entry name" value="Subtilisin-like"/>
    <property type="match status" value="1"/>
</dbReference>
<dbReference type="Gene3D" id="3.40.50.200">
    <property type="entry name" value="Peptidase S8/S53 domain"/>
    <property type="match status" value="1"/>
</dbReference>
<sequence length="148" mass="14890">MSLRGPFSQAVSDAAAALVKEAFFVVAAAGNDATDASRWSPASEPSLCTVGATDYSDSHARFSNFGPLVDIYGPGVGVLSAKVGGGCFLQNGTSMAAPHISGIGAYYLSLGKPASSMCTFLQGLALNGVISGVPRNTMNLLGQNGIGA</sequence>
<dbReference type="PANTHER" id="PTHR43806:SF58">
    <property type="entry name" value="ALKALINE PROTEASE 1-RELATED"/>
    <property type="match status" value="1"/>
</dbReference>
<evidence type="ECO:0000313" key="7">
    <source>
        <dbReference type="EMBL" id="OAQ60373.1"/>
    </source>
</evidence>
<evidence type="ECO:0000256" key="2">
    <source>
        <dbReference type="ARBA" id="ARBA00022670"/>
    </source>
</evidence>
<dbReference type="RefSeq" id="XP_018138283.1">
    <property type="nucleotide sequence ID" value="XM_018289090.1"/>
</dbReference>
<evidence type="ECO:0000256" key="1">
    <source>
        <dbReference type="ARBA" id="ARBA00011073"/>
    </source>
</evidence>
<dbReference type="STRING" id="1380566.A0A179F5C3"/>
<evidence type="ECO:0000256" key="5">
    <source>
        <dbReference type="PROSITE-ProRule" id="PRU01240"/>
    </source>
</evidence>
<dbReference type="Pfam" id="PF00082">
    <property type="entry name" value="Peptidase_S8"/>
    <property type="match status" value="1"/>
</dbReference>
<proteinExistence type="inferred from homology"/>
<dbReference type="InterPro" id="IPR000209">
    <property type="entry name" value="Peptidase_S8/S53_dom"/>
</dbReference>
<comment type="caution">
    <text evidence="5">Lacks conserved residue(s) required for the propagation of feature annotation.</text>
</comment>
<dbReference type="OrthoDB" id="206201at2759"/>